<name>A0ACB7TMZ8_HYAAI</name>
<gene>
    <name evidence="1" type="ORF">HPB50_018544</name>
</gene>
<keyword evidence="2" id="KW-1185">Reference proteome</keyword>
<comment type="caution">
    <text evidence="1">The sequence shown here is derived from an EMBL/GenBank/DDBJ whole genome shotgun (WGS) entry which is preliminary data.</text>
</comment>
<organism evidence="1 2">
    <name type="scientific">Hyalomma asiaticum</name>
    <name type="common">Tick</name>
    <dbReference type="NCBI Taxonomy" id="266040"/>
    <lineage>
        <taxon>Eukaryota</taxon>
        <taxon>Metazoa</taxon>
        <taxon>Ecdysozoa</taxon>
        <taxon>Arthropoda</taxon>
        <taxon>Chelicerata</taxon>
        <taxon>Arachnida</taxon>
        <taxon>Acari</taxon>
        <taxon>Parasitiformes</taxon>
        <taxon>Ixodida</taxon>
        <taxon>Ixodoidea</taxon>
        <taxon>Ixodidae</taxon>
        <taxon>Hyalomminae</taxon>
        <taxon>Hyalomma</taxon>
    </lineage>
</organism>
<dbReference type="EMBL" id="CM023481">
    <property type="protein sequence ID" value="KAH6947389.1"/>
    <property type="molecule type" value="Genomic_DNA"/>
</dbReference>
<evidence type="ECO:0000313" key="1">
    <source>
        <dbReference type="EMBL" id="KAH6947389.1"/>
    </source>
</evidence>
<sequence>MAAPRFAGVALPAHRRRAIHRAPTEAMQITERFAGSVSARPPDFIALVAKMPRRNREARLLLQFRVVCALAFFIHHAHARLWCERSNDRGRLHVTGLWCLVDLGYINGAYDATRALTPFTWPDAKRTAPENEAHIENARKQIGENRRPGRR</sequence>
<accession>A0ACB7TMZ8</accession>
<protein>
    <submittedName>
        <fullName evidence="1">Uncharacterized protein</fullName>
    </submittedName>
</protein>
<dbReference type="Proteomes" id="UP000821845">
    <property type="component" value="Chromosome 1"/>
</dbReference>
<proteinExistence type="predicted"/>
<reference evidence="1" key="1">
    <citation type="submission" date="2020-05" db="EMBL/GenBank/DDBJ databases">
        <title>Large-scale comparative analyses of tick genomes elucidate their genetic diversity and vector capacities.</title>
        <authorList>
            <person name="Jia N."/>
            <person name="Wang J."/>
            <person name="Shi W."/>
            <person name="Du L."/>
            <person name="Sun Y."/>
            <person name="Zhan W."/>
            <person name="Jiang J."/>
            <person name="Wang Q."/>
            <person name="Zhang B."/>
            <person name="Ji P."/>
            <person name="Sakyi L.B."/>
            <person name="Cui X."/>
            <person name="Yuan T."/>
            <person name="Jiang B."/>
            <person name="Yang W."/>
            <person name="Lam T.T.-Y."/>
            <person name="Chang Q."/>
            <person name="Ding S."/>
            <person name="Wang X."/>
            <person name="Zhu J."/>
            <person name="Ruan X."/>
            <person name="Zhao L."/>
            <person name="Wei J."/>
            <person name="Que T."/>
            <person name="Du C."/>
            <person name="Cheng J."/>
            <person name="Dai P."/>
            <person name="Han X."/>
            <person name="Huang E."/>
            <person name="Gao Y."/>
            <person name="Liu J."/>
            <person name="Shao H."/>
            <person name="Ye R."/>
            <person name="Li L."/>
            <person name="Wei W."/>
            <person name="Wang X."/>
            <person name="Wang C."/>
            <person name="Yang T."/>
            <person name="Huo Q."/>
            <person name="Li W."/>
            <person name="Guo W."/>
            <person name="Chen H."/>
            <person name="Zhou L."/>
            <person name="Ni X."/>
            <person name="Tian J."/>
            <person name="Zhou Y."/>
            <person name="Sheng Y."/>
            <person name="Liu T."/>
            <person name="Pan Y."/>
            <person name="Xia L."/>
            <person name="Li J."/>
            <person name="Zhao F."/>
            <person name="Cao W."/>
        </authorList>
    </citation>
    <scope>NUCLEOTIDE SEQUENCE</scope>
    <source>
        <strain evidence="1">Hyas-2018</strain>
    </source>
</reference>
<evidence type="ECO:0000313" key="2">
    <source>
        <dbReference type="Proteomes" id="UP000821845"/>
    </source>
</evidence>